<organism evidence="2 3">
    <name type="scientific">Micromonospora coerulea</name>
    <dbReference type="NCBI Taxonomy" id="47856"/>
    <lineage>
        <taxon>Bacteria</taxon>
        <taxon>Bacillati</taxon>
        <taxon>Actinomycetota</taxon>
        <taxon>Actinomycetes</taxon>
        <taxon>Micromonosporales</taxon>
        <taxon>Micromonosporaceae</taxon>
        <taxon>Micromonospora</taxon>
    </lineage>
</organism>
<comment type="caution">
    <text evidence="2">The sequence shown here is derived from an EMBL/GenBank/DDBJ whole genome shotgun (WGS) entry which is preliminary data.</text>
</comment>
<feature type="region of interest" description="Disordered" evidence="1">
    <location>
        <begin position="198"/>
        <end position="228"/>
    </location>
</feature>
<keyword evidence="3" id="KW-1185">Reference proteome</keyword>
<dbReference type="InterPro" id="IPR027417">
    <property type="entry name" value="P-loop_NTPase"/>
</dbReference>
<sequence length="520" mass="53891">MKPGPLRAVDEPDPGGSAEPPRRAPLPTRVDVTTPGPDEPLAVVAAGPAGAGRRQVLAALLEVEPGMLAVPTGSCLVVTHSRVPTRAAYVPGYRQPHAYGADPLAAGPALARPPRRVELSVPNPLLRHFVVLDTPDTGALGVAGGRVLLEAVARAGALLFVISADQAFTAAELHLLAEVARAGVAVFFAVTPGVAGSAAGSGGATTTEDAGASVPSAAPTRAPGRRPVDPVEVSLAAHRAALLAAVPSLAEARWYPVRHADHAALRRALVGWAADEGLRRASAQPPVLPGQHGRVNVVPGLDPGDLADRLDREVRSCAQRIRQHLALELANIHLRVVQEIVFGVGPAGLPLLLDREMEALSLLATAQCDQAVRGVLDEAAARVFGAPLAEGVRRRIAHAVRWGLADHPVGRELDRVLLVTSTGGVAALSGAGAMDALAGFPGAERVEVLPPVGVALSGGCWQHWRGPGTDDPNGARSWAQRALREVELELSSEVSRRFEVIRLSLGAVLTDAVDHGILLA</sequence>
<evidence type="ECO:0008006" key="4">
    <source>
        <dbReference type="Google" id="ProtNLM"/>
    </source>
</evidence>
<dbReference type="RefSeq" id="WP_346117142.1">
    <property type="nucleotide sequence ID" value="NZ_BAABGU010000005.1"/>
</dbReference>
<gene>
    <name evidence="2" type="ORF">GCM10023176_13390</name>
</gene>
<dbReference type="Proteomes" id="UP001500307">
    <property type="component" value="Unassembled WGS sequence"/>
</dbReference>
<reference evidence="3" key="1">
    <citation type="journal article" date="2019" name="Int. J. Syst. Evol. Microbiol.">
        <title>The Global Catalogue of Microorganisms (GCM) 10K type strain sequencing project: providing services to taxonomists for standard genome sequencing and annotation.</title>
        <authorList>
            <consortium name="The Broad Institute Genomics Platform"/>
            <consortium name="The Broad Institute Genome Sequencing Center for Infectious Disease"/>
            <person name="Wu L."/>
            <person name="Ma J."/>
        </authorList>
    </citation>
    <scope>NUCLEOTIDE SEQUENCE [LARGE SCALE GENOMIC DNA]</scope>
    <source>
        <strain evidence="3">JCM 3175</strain>
    </source>
</reference>
<protein>
    <recommendedName>
        <fullName evidence="4">Dynamin family protein</fullName>
    </recommendedName>
</protein>
<evidence type="ECO:0000313" key="3">
    <source>
        <dbReference type="Proteomes" id="UP001500307"/>
    </source>
</evidence>
<evidence type="ECO:0000313" key="2">
    <source>
        <dbReference type="EMBL" id="GAA4565390.1"/>
    </source>
</evidence>
<proteinExistence type="predicted"/>
<accession>A0ABP8SC19</accession>
<feature type="region of interest" description="Disordered" evidence="1">
    <location>
        <begin position="1"/>
        <end position="36"/>
    </location>
</feature>
<dbReference type="EMBL" id="BAABGU010000005">
    <property type="protein sequence ID" value="GAA4565390.1"/>
    <property type="molecule type" value="Genomic_DNA"/>
</dbReference>
<name>A0ABP8SC19_9ACTN</name>
<dbReference type="SUPFAM" id="SSF52540">
    <property type="entry name" value="P-loop containing nucleoside triphosphate hydrolases"/>
    <property type="match status" value="1"/>
</dbReference>
<evidence type="ECO:0000256" key="1">
    <source>
        <dbReference type="SAM" id="MobiDB-lite"/>
    </source>
</evidence>
<feature type="compositionally biased region" description="Low complexity" evidence="1">
    <location>
        <begin position="198"/>
        <end position="213"/>
    </location>
</feature>